<sequence>SLLPPTIWPHVARPVRKVHTFGKRANSIKRDPNSPVIMRGWLYKQDSSGLKLWKRRWFVLSNYCLFYYRGNLDFLQFLFLRNFTVSITQFLETVMLPETGEFQPFEVEPRQAHTEVSFCGVLRGVFQTAVKRWFWAVSSSPAMRFGQLSPRRRRTVALYSRSGGRTPFMLLSLL</sequence>
<dbReference type="SUPFAM" id="SSF50729">
    <property type="entry name" value="PH domain-like"/>
    <property type="match status" value="1"/>
</dbReference>
<evidence type="ECO:0000259" key="1">
    <source>
        <dbReference type="PROSITE" id="PS50003"/>
    </source>
</evidence>
<name>A0A8C5SKH7_LATLA</name>
<accession>A0A8C5SKH7</accession>
<dbReference type="Gene3D" id="2.30.29.30">
    <property type="entry name" value="Pleckstrin-homology domain (PH domain)/Phosphotyrosine-binding domain (PTB)"/>
    <property type="match status" value="1"/>
</dbReference>
<dbReference type="PROSITE" id="PS50003">
    <property type="entry name" value="PH_DOMAIN"/>
    <property type="match status" value="1"/>
</dbReference>
<evidence type="ECO:0000313" key="3">
    <source>
        <dbReference type="Proteomes" id="UP000694406"/>
    </source>
</evidence>
<dbReference type="Proteomes" id="UP000694406">
    <property type="component" value="Unplaced"/>
</dbReference>
<dbReference type="Ensembl" id="ENSLLTT00000020523.1">
    <property type="protein sequence ID" value="ENSLLTP00000019794.1"/>
    <property type="gene ID" value="ENSLLTG00000014851.1"/>
</dbReference>
<dbReference type="InterPro" id="IPR001849">
    <property type="entry name" value="PH_domain"/>
</dbReference>
<dbReference type="GO" id="GO:0080025">
    <property type="term" value="F:phosphatidylinositol-3,5-bisphosphate binding"/>
    <property type="evidence" value="ECO:0007669"/>
    <property type="project" value="TreeGrafter"/>
</dbReference>
<dbReference type="InterPro" id="IPR011993">
    <property type="entry name" value="PH-like_dom_sf"/>
</dbReference>
<proteinExistence type="predicted"/>
<reference evidence="2" key="1">
    <citation type="submission" date="2025-08" db="UniProtKB">
        <authorList>
            <consortium name="Ensembl"/>
        </authorList>
    </citation>
    <scope>IDENTIFICATION</scope>
</reference>
<dbReference type="SMART" id="SM00233">
    <property type="entry name" value="PH"/>
    <property type="match status" value="1"/>
</dbReference>
<feature type="domain" description="PH" evidence="1">
    <location>
        <begin position="35"/>
        <end position="142"/>
    </location>
</feature>
<dbReference type="GeneTree" id="ENSGT00940000161121"/>
<dbReference type="GO" id="GO:0043325">
    <property type="term" value="F:phosphatidylinositol-3,4-bisphosphate binding"/>
    <property type="evidence" value="ECO:0007669"/>
    <property type="project" value="TreeGrafter"/>
</dbReference>
<protein>
    <recommendedName>
        <fullName evidence="1">PH domain-containing protein</fullName>
    </recommendedName>
</protein>
<dbReference type="GO" id="GO:0005546">
    <property type="term" value="F:phosphatidylinositol-4,5-bisphosphate binding"/>
    <property type="evidence" value="ECO:0007669"/>
    <property type="project" value="TreeGrafter"/>
</dbReference>
<dbReference type="GO" id="GO:0032266">
    <property type="term" value="F:phosphatidylinositol-3-phosphate binding"/>
    <property type="evidence" value="ECO:0007669"/>
    <property type="project" value="TreeGrafter"/>
</dbReference>
<dbReference type="AlphaFoldDB" id="A0A8C5SKH7"/>
<dbReference type="Pfam" id="PF00169">
    <property type="entry name" value="PH"/>
    <property type="match status" value="1"/>
</dbReference>
<dbReference type="PANTHER" id="PTHR12752">
    <property type="entry name" value="PHOSPHOINOSITOL 3-PHOSPHATE-BINDING PROTEIN"/>
    <property type="match status" value="1"/>
</dbReference>
<organism evidence="2 3">
    <name type="scientific">Laticauda laticaudata</name>
    <name type="common">Blue-ringed sea krait</name>
    <name type="synonym">Blue-lipped sea krait</name>
    <dbReference type="NCBI Taxonomy" id="8630"/>
    <lineage>
        <taxon>Eukaryota</taxon>
        <taxon>Metazoa</taxon>
        <taxon>Chordata</taxon>
        <taxon>Craniata</taxon>
        <taxon>Vertebrata</taxon>
        <taxon>Euteleostomi</taxon>
        <taxon>Lepidosauria</taxon>
        <taxon>Squamata</taxon>
        <taxon>Bifurcata</taxon>
        <taxon>Unidentata</taxon>
        <taxon>Episquamata</taxon>
        <taxon>Toxicofera</taxon>
        <taxon>Serpentes</taxon>
        <taxon>Colubroidea</taxon>
        <taxon>Elapidae</taxon>
        <taxon>Laticaudinae</taxon>
        <taxon>Laticauda</taxon>
    </lineage>
</organism>
<dbReference type="GO" id="GO:0031234">
    <property type="term" value="C:extrinsic component of cytoplasmic side of plasma membrane"/>
    <property type="evidence" value="ECO:0007669"/>
    <property type="project" value="TreeGrafter"/>
</dbReference>
<evidence type="ECO:0000313" key="2">
    <source>
        <dbReference type="Ensembl" id="ENSLLTP00000019794.1"/>
    </source>
</evidence>
<dbReference type="GO" id="GO:0090263">
    <property type="term" value="P:positive regulation of canonical Wnt signaling pathway"/>
    <property type="evidence" value="ECO:0007669"/>
    <property type="project" value="TreeGrafter"/>
</dbReference>
<dbReference type="PANTHER" id="PTHR12752:SF7">
    <property type="entry name" value="PLECKSTRIN HOMOLOGY DOMAIN-CONTAINING FAMILY A MEMBER 4"/>
    <property type="match status" value="1"/>
</dbReference>
<dbReference type="GO" id="GO:2000096">
    <property type="term" value="P:positive regulation of Wnt signaling pathway, planar cell polarity pathway"/>
    <property type="evidence" value="ECO:0007669"/>
    <property type="project" value="TreeGrafter"/>
</dbReference>
<reference evidence="2" key="2">
    <citation type="submission" date="2025-09" db="UniProtKB">
        <authorList>
            <consortium name="Ensembl"/>
        </authorList>
    </citation>
    <scope>IDENTIFICATION</scope>
</reference>
<keyword evidence="3" id="KW-1185">Reference proteome</keyword>